<organism evidence="2 3">
    <name type="scientific">Mycena maculata</name>
    <dbReference type="NCBI Taxonomy" id="230809"/>
    <lineage>
        <taxon>Eukaryota</taxon>
        <taxon>Fungi</taxon>
        <taxon>Dikarya</taxon>
        <taxon>Basidiomycota</taxon>
        <taxon>Agaricomycotina</taxon>
        <taxon>Agaricomycetes</taxon>
        <taxon>Agaricomycetidae</taxon>
        <taxon>Agaricales</taxon>
        <taxon>Marasmiineae</taxon>
        <taxon>Mycenaceae</taxon>
        <taxon>Mycena</taxon>
    </lineage>
</organism>
<feature type="region of interest" description="Disordered" evidence="1">
    <location>
        <begin position="106"/>
        <end position="132"/>
    </location>
</feature>
<dbReference type="EMBL" id="JARJLG010000217">
    <property type="protein sequence ID" value="KAJ7726691.1"/>
    <property type="molecule type" value="Genomic_DNA"/>
</dbReference>
<feature type="compositionally biased region" description="Basic and acidic residues" evidence="1">
    <location>
        <begin position="26"/>
        <end position="35"/>
    </location>
</feature>
<gene>
    <name evidence="2" type="ORF">DFH07DRAFT_1000667</name>
</gene>
<protein>
    <submittedName>
        <fullName evidence="2">Uncharacterized protein</fullName>
    </submittedName>
</protein>
<feature type="compositionally biased region" description="Polar residues" evidence="1">
    <location>
        <begin position="1"/>
        <end position="10"/>
    </location>
</feature>
<dbReference type="Proteomes" id="UP001215280">
    <property type="component" value="Unassembled WGS sequence"/>
</dbReference>
<evidence type="ECO:0000313" key="2">
    <source>
        <dbReference type="EMBL" id="KAJ7726691.1"/>
    </source>
</evidence>
<evidence type="ECO:0000256" key="1">
    <source>
        <dbReference type="SAM" id="MobiDB-lite"/>
    </source>
</evidence>
<evidence type="ECO:0000313" key="3">
    <source>
        <dbReference type="Proteomes" id="UP001215280"/>
    </source>
</evidence>
<feature type="region of interest" description="Disordered" evidence="1">
    <location>
        <begin position="1"/>
        <end position="40"/>
    </location>
</feature>
<reference evidence="2" key="1">
    <citation type="submission" date="2023-03" db="EMBL/GenBank/DDBJ databases">
        <title>Massive genome expansion in bonnet fungi (Mycena s.s.) driven by repeated elements and novel gene families across ecological guilds.</title>
        <authorList>
            <consortium name="Lawrence Berkeley National Laboratory"/>
            <person name="Harder C.B."/>
            <person name="Miyauchi S."/>
            <person name="Viragh M."/>
            <person name="Kuo A."/>
            <person name="Thoen E."/>
            <person name="Andreopoulos B."/>
            <person name="Lu D."/>
            <person name="Skrede I."/>
            <person name="Drula E."/>
            <person name="Henrissat B."/>
            <person name="Morin E."/>
            <person name="Kohler A."/>
            <person name="Barry K."/>
            <person name="LaButti K."/>
            <person name="Morin E."/>
            <person name="Salamov A."/>
            <person name="Lipzen A."/>
            <person name="Mereny Z."/>
            <person name="Hegedus B."/>
            <person name="Baldrian P."/>
            <person name="Stursova M."/>
            <person name="Weitz H."/>
            <person name="Taylor A."/>
            <person name="Grigoriev I.V."/>
            <person name="Nagy L.G."/>
            <person name="Martin F."/>
            <person name="Kauserud H."/>
        </authorList>
    </citation>
    <scope>NUCLEOTIDE SEQUENCE</scope>
    <source>
        <strain evidence="2">CBHHK188m</strain>
    </source>
</reference>
<dbReference type="AlphaFoldDB" id="A0AAD7HSZ7"/>
<accession>A0AAD7HSZ7</accession>
<comment type="caution">
    <text evidence="2">The sequence shown here is derived from an EMBL/GenBank/DDBJ whole genome shotgun (WGS) entry which is preliminary data.</text>
</comment>
<keyword evidence="3" id="KW-1185">Reference proteome</keyword>
<sequence length="258" mass="29650">MACSRPNSRLSPPRCSASFSVPSESIQHDTKDHAGHSAGADGPYLRFSDFGHPRRTHHLPPLHLSRKHGHGPFQQVCQIRTPAVDCRPTLSLSPYKFLDPSGLAISAERRRKRRQRKVSPNAIGPPPNPSSEIRNTVEMIGHKLNYLLQNEKDALLSRHRGYFKRMSFRSVSNEPPADTEWLVRWDEIIFSVGKQESIEEIEPLFARPKSHYYGPCRWARRQKSARALQVFVPIPKKLPVEGFMRWRKFTFTAVKRLE</sequence>
<proteinExistence type="predicted"/>
<name>A0AAD7HSZ7_9AGAR</name>